<organism evidence="6 7">
    <name type="scientific">Gordonia terrae</name>
    <dbReference type="NCBI Taxonomy" id="2055"/>
    <lineage>
        <taxon>Bacteria</taxon>
        <taxon>Bacillati</taxon>
        <taxon>Actinomycetota</taxon>
        <taxon>Actinomycetes</taxon>
        <taxon>Mycobacteriales</taxon>
        <taxon>Gordoniaceae</taxon>
        <taxon>Gordonia</taxon>
    </lineage>
</organism>
<keyword evidence="2" id="KW-0285">Flavoprotein</keyword>
<accession>A0AAD0K844</accession>
<evidence type="ECO:0000256" key="3">
    <source>
        <dbReference type="ARBA" id="ARBA00022827"/>
    </source>
</evidence>
<evidence type="ECO:0000313" key="6">
    <source>
        <dbReference type="EMBL" id="AWO82564.1"/>
    </source>
</evidence>
<dbReference type="InterPro" id="IPR050315">
    <property type="entry name" value="FAD-oxidoreductase_2"/>
</dbReference>
<dbReference type="Gene3D" id="3.50.50.60">
    <property type="entry name" value="FAD/NAD(P)-binding domain"/>
    <property type="match status" value="2"/>
</dbReference>
<dbReference type="KEGG" id="gta:BCM27_02525"/>
<comment type="cofactor">
    <cofactor evidence="1">
        <name>FAD</name>
        <dbReference type="ChEBI" id="CHEBI:57692"/>
    </cofactor>
</comment>
<dbReference type="InterPro" id="IPR027477">
    <property type="entry name" value="Succ_DH/fumarate_Rdtase_cat_sf"/>
</dbReference>
<dbReference type="PANTHER" id="PTHR43400:SF10">
    <property type="entry name" value="3-OXOSTEROID 1-DEHYDROGENASE"/>
    <property type="match status" value="1"/>
</dbReference>
<reference evidence="6 7" key="1">
    <citation type="submission" date="2018-05" db="EMBL/GenBank/DDBJ databases">
        <title>Complete genome sequence of Gordonia terrae NRRL B-16283.</title>
        <authorList>
            <person name="Garlena R.A."/>
            <person name="Russell D.A."/>
            <person name="Hatfull G.F."/>
        </authorList>
    </citation>
    <scope>NUCLEOTIDE SEQUENCE [LARGE SCALE GENOMIC DNA]</scope>
    <source>
        <strain evidence="6 7">NRRL B-16283</strain>
    </source>
</reference>
<dbReference type="GO" id="GO:0008202">
    <property type="term" value="P:steroid metabolic process"/>
    <property type="evidence" value="ECO:0007669"/>
    <property type="project" value="UniProtKB-ARBA"/>
</dbReference>
<dbReference type="AlphaFoldDB" id="A0AAD0K844"/>
<proteinExistence type="predicted"/>
<dbReference type="SUPFAM" id="SSF56425">
    <property type="entry name" value="Succinate dehydrogenase/fumarate reductase flavoprotein, catalytic domain"/>
    <property type="match status" value="1"/>
</dbReference>
<keyword evidence="3" id="KW-0274">FAD</keyword>
<dbReference type="EMBL" id="CP029604">
    <property type="protein sequence ID" value="AWO82564.1"/>
    <property type="molecule type" value="Genomic_DNA"/>
</dbReference>
<protein>
    <submittedName>
        <fullName evidence="6">FAD-binding protein</fullName>
    </submittedName>
</protein>
<evidence type="ECO:0000313" key="7">
    <source>
        <dbReference type="Proteomes" id="UP000247118"/>
    </source>
</evidence>
<evidence type="ECO:0000259" key="5">
    <source>
        <dbReference type="Pfam" id="PF00890"/>
    </source>
</evidence>
<evidence type="ECO:0000256" key="4">
    <source>
        <dbReference type="ARBA" id="ARBA00023002"/>
    </source>
</evidence>
<dbReference type="Pfam" id="PF00890">
    <property type="entry name" value="FAD_binding_2"/>
    <property type="match status" value="1"/>
</dbReference>
<keyword evidence="4" id="KW-0560">Oxidoreductase</keyword>
<dbReference type="GO" id="GO:0033765">
    <property type="term" value="F:steroid dehydrogenase activity, acting on the CH-CH group of donors"/>
    <property type="evidence" value="ECO:0007669"/>
    <property type="project" value="UniProtKB-ARBA"/>
</dbReference>
<dbReference type="PANTHER" id="PTHR43400">
    <property type="entry name" value="FUMARATE REDUCTASE"/>
    <property type="match status" value="1"/>
</dbReference>
<gene>
    <name evidence="6" type="ORF">DLJ61_02540</name>
</gene>
<sequence length="554" mass="58771">MSSQPRHVEPQRRSQRVDVVVLGTGAAGLAAAVTAASYGASVALVEKGDKVGGTSAWSGGMVWIPNNPHMRSKGIADNVDDARRYLTSMSHGMIEDSLAESFLVNGPEVIRWLEANTPVQFTIVDGMPDYHPEHPGGCVTGGRSLECDLYPFGELGEWAERVTVGAQNAKPYFRMSETPIGSPIPVRLDPGELARRKAGNLRGVGQSLVGRLLRGCLDRGLVPVTSTAGRRLIVEDGTVVGVTVEGPDGELDIRASGGVVLATGGFEWDSQFVRSFLRGPLTRTVSLPTNTGDGLRMSMRIGAALANMREAWWVPIADVENEEGDTYAYLIQADRTKPHSIMVNGAGRRFTNEAANYNSAGAAFHVMDAHTFEYANLPAYMIFDAEFLRRYGFAKHAPGDAGYEWLTSADTIAGLAAKIGVPSDALEETVDLWNKHCIDLVDPDFHRGSSAHDNWWGDPAYKGTPAATLGPVDSAPYYAIEVHAGALGTRGGPRTGPDGEVLDVDGEVIPGLYAAGNVMASPLGMTYGGGGGTLACGLVFGHLAGRHAAQRAAG</sequence>
<dbReference type="InterPro" id="IPR036188">
    <property type="entry name" value="FAD/NAD-bd_sf"/>
</dbReference>
<dbReference type="Proteomes" id="UP000247118">
    <property type="component" value="Chromosome"/>
</dbReference>
<feature type="domain" description="FAD-dependent oxidoreductase 2 FAD-binding" evidence="5">
    <location>
        <begin position="18"/>
        <end position="534"/>
    </location>
</feature>
<evidence type="ECO:0000256" key="2">
    <source>
        <dbReference type="ARBA" id="ARBA00022630"/>
    </source>
</evidence>
<dbReference type="SUPFAM" id="SSF51905">
    <property type="entry name" value="FAD/NAD(P)-binding domain"/>
    <property type="match status" value="1"/>
</dbReference>
<name>A0AAD0K844_9ACTN</name>
<evidence type="ECO:0000256" key="1">
    <source>
        <dbReference type="ARBA" id="ARBA00001974"/>
    </source>
</evidence>
<dbReference type="InterPro" id="IPR003953">
    <property type="entry name" value="FAD-dep_OxRdtase_2_FAD-bd"/>
</dbReference>